<comment type="function">
    <text evidence="5">Involved in transvection phenomena (= synapsis-dependent gene expression), where the synaptic pairing of chromosomes carrying genes with which zeste interacts influences the expression of these genes. Zeste binds to DNA and stimulates transcription from a nearby promoter.</text>
</comment>
<dbReference type="InterPro" id="IPR028002">
    <property type="entry name" value="Myb_DNA-bind_5"/>
</dbReference>
<dbReference type="PANTHER" id="PTHR21411:SF0">
    <property type="entry name" value="REGULATORY PROTEIN ZESTE"/>
    <property type="match status" value="1"/>
</dbReference>
<dbReference type="OrthoDB" id="6776977at2759"/>
<evidence type="ECO:0000256" key="3">
    <source>
        <dbReference type="ARBA" id="ARBA00023015"/>
    </source>
</evidence>
<evidence type="ECO:0000313" key="9">
    <source>
        <dbReference type="Proteomes" id="UP000051574"/>
    </source>
</evidence>
<evidence type="ECO:0000256" key="6">
    <source>
        <dbReference type="SAM" id="Coils"/>
    </source>
</evidence>
<dbReference type="AlphaFoldDB" id="A0A0T6BHT4"/>
<organism evidence="8 9">
    <name type="scientific">Oryctes borbonicus</name>
    <dbReference type="NCBI Taxonomy" id="1629725"/>
    <lineage>
        <taxon>Eukaryota</taxon>
        <taxon>Metazoa</taxon>
        <taxon>Ecdysozoa</taxon>
        <taxon>Arthropoda</taxon>
        <taxon>Hexapoda</taxon>
        <taxon>Insecta</taxon>
        <taxon>Pterygota</taxon>
        <taxon>Neoptera</taxon>
        <taxon>Endopterygota</taxon>
        <taxon>Coleoptera</taxon>
        <taxon>Polyphaga</taxon>
        <taxon>Scarabaeiformia</taxon>
        <taxon>Scarabaeidae</taxon>
        <taxon>Dynastinae</taxon>
        <taxon>Oryctes</taxon>
    </lineage>
</organism>
<keyword evidence="6" id="KW-0175">Coiled coil</keyword>
<keyword evidence="9" id="KW-1185">Reference proteome</keyword>
<evidence type="ECO:0000259" key="7">
    <source>
        <dbReference type="Pfam" id="PF13873"/>
    </source>
</evidence>
<protein>
    <recommendedName>
        <fullName evidence="2">Regulatory protein zeste</fullName>
    </recommendedName>
</protein>
<evidence type="ECO:0000256" key="1">
    <source>
        <dbReference type="ARBA" id="ARBA00011764"/>
    </source>
</evidence>
<keyword evidence="3" id="KW-0805">Transcription regulation</keyword>
<keyword evidence="4" id="KW-0804">Transcription</keyword>
<evidence type="ECO:0000256" key="5">
    <source>
        <dbReference type="ARBA" id="ARBA00025466"/>
    </source>
</evidence>
<gene>
    <name evidence="8" type="ORF">AMK59_1831</name>
</gene>
<evidence type="ECO:0000313" key="8">
    <source>
        <dbReference type="EMBL" id="KRT86896.1"/>
    </source>
</evidence>
<dbReference type="EMBL" id="LJIG01000044">
    <property type="protein sequence ID" value="KRT86896.1"/>
    <property type="molecule type" value="Genomic_DNA"/>
</dbReference>
<name>A0A0T6BHT4_9SCAR</name>
<evidence type="ECO:0000256" key="2">
    <source>
        <dbReference type="ARBA" id="ARBA00016807"/>
    </source>
</evidence>
<accession>A0A0T6BHT4</accession>
<sequence>MNDIINDTKVHYSEQEKLFLVQLVCESKDIIENKKTDSMTLRDKNQRWKEICEAYCHQGFKTRTPKQLKKLWENIKQRRRKMTLVQRQRHSLTGDPLTNASYDPVIEFVDREVPIVESLLGNSNSSNHVFQKTNNGESNMEKMNAESDNSIEFFDVTKKYKVNNVSTPHPSQIRKLQSSRQATLVEEEIQLRIQKLEEAIQQQRELHNKRMQIAEAEYKTAVLKLLEAEEQAQHRANKL</sequence>
<proteinExistence type="predicted"/>
<dbReference type="Pfam" id="PF13873">
    <property type="entry name" value="Myb_DNA-bind_5"/>
    <property type="match status" value="1"/>
</dbReference>
<dbReference type="Proteomes" id="UP000051574">
    <property type="component" value="Unassembled WGS sequence"/>
</dbReference>
<comment type="caution">
    <text evidence="8">The sequence shown here is derived from an EMBL/GenBank/DDBJ whole genome shotgun (WGS) entry which is preliminary data.</text>
</comment>
<evidence type="ECO:0000256" key="4">
    <source>
        <dbReference type="ARBA" id="ARBA00023163"/>
    </source>
</evidence>
<feature type="coiled-coil region" evidence="6">
    <location>
        <begin position="186"/>
        <end position="231"/>
    </location>
</feature>
<feature type="domain" description="Myb/SANT-like DNA-binding" evidence="7">
    <location>
        <begin position="11"/>
        <end position="81"/>
    </location>
</feature>
<dbReference type="PANTHER" id="PTHR21411">
    <property type="entry name" value="APONTIC"/>
    <property type="match status" value="1"/>
</dbReference>
<comment type="subunit">
    <text evidence="1">Self-associates forming complexes of several hundred monomers.</text>
</comment>
<reference evidence="8 9" key="1">
    <citation type="submission" date="2015-09" db="EMBL/GenBank/DDBJ databases">
        <title>Draft genome of the scarab beetle Oryctes borbonicus.</title>
        <authorList>
            <person name="Meyer J.M."/>
            <person name="Markov G.V."/>
            <person name="Baskaran P."/>
            <person name="Herrmann M."/>
            <person name="Sommer R.J."/>
            <person name="Roedelsperger C."/>
        </authorList>
    </citation>
    <scope>NUCLEOTIDE SEQUENCE [LARGE SCALE GENOMIC DNA]</scope>
    <source>
        <strain evidence="8">OB123</strain>
        <tissue evidence="8">Whole animal</tissue>
    </source>
</reference>